<gene>
    <name evidence="2" type="ORF">IFM46972_05718</name>
</gene>
<comment type="caution">
    <text evidence="2">The sequence shown here is derived from an EMBL/GenBank/DDBJ whole genome shotgun (WGS) entry which is preliminary data.</text>
</comment>
<proteinExistence type="predicted"/>
<dbReference type="AlphaFoldDB" id="A0A8H3NZN3"/>
<dbReference type="Gene3D" id="3.80.10.10">
    <property type="entry name" value="Ribonuclease Inhibitor"/>
    <property type="match status" value="1"/>
</dbReference>
<evidence type="ECO:0000259" key="1">
    <source>
        <dbReference type="PROSITE" id="PS50181"/>
    </source>
</evidence>
<evidence type="ECO:0000313" key="3">
    <source>
        <dbReference type="Proteomes" id="UP000465221"/>
    </source>
</evidence>
<protein>
    <recommendedName>
        <fullName evidence="1">F-box domain-containing protein</fullName>
    </recommendedName>
</protein>
<feature type="domain" description="F-box" evidence="1">
    <location>
        <begin position="1"/>
        <end position="46"/>
    </location>
</feature>
<dbReference type="InterPro" id="IPR032675">
    <property type="entry name" value="LRR_dom_sf"/>
</dbReference>
<sequence>MVYFPSEVVDMIVAHVDPEDFYTLLQCALVNRQWSISALRALYRSEALFPGVHRASAYEHSRVVRTHSSRIAGPSADGDIVHKTECMVQILVDSDLVCFHTYLPYAEFLHTLDLCDLALLIHLDKEFADQLRYGRFAFNLKIICLENYCNICAAVGWGKCSMTVDITIAYALTDPSHFIRKLWNHQLGLCPETWDNEEERNRYLGVSSSVLDWWAPHLIRLETLWYNMGKHLHVENARSIARHCPRFRNLIVWEWMESTISSARFALDDSDSDTEEEETLAGDFLMALRRNTLERFEISRDAHFKPSMVPGLIAHSKSMRVLRLPKFRSELVIELMRSNPLQSLEAIHFFLGYEKCVELAQPFGKWLGACRNLRRIETWLYHDELLMLANALNHGIVSLEVLVVQQNYEDNTKIIDAFYRGIARQRNMQELTLNTEMTSDKSLFMWCLFPLKKLRKLNLRRMSAELTLPDIRTLTSSFPDLNWLGLYVTPVLDEIWDYIVAPKLRYLHLVGIGVLHAQPVLDYIHRLGEQNRGFILKLKFSTFAELYTTVSDEDHLAIAYALFSHLDGRLLPYREML</sequence>
<dbReference type="Proteomes" id="UP000465221">
    <property type="component" value="Unassembled WGS sequence"/>
</dbReference>
<organism evidence="2 3">
    <name type="scientific">Aspergillus udagawae</name>
    <dbReference type="NCBI Taxonomy" id="91492"/>
    <lineage>
        <taxon>Eukaryota</taxon>
        <taxon>Fungi</taxon>
        <taxon>Dikarya</taxon>
        <taxon>Ascomycota</taxon>
        <taxon>Pezizomycotina</taxon>
        <taxon>Eurotiomycetes</taxon>
        <taxon>Eurotiomycetidae</taxon>
        <taxon>Eurotiales</taxon>
        <taxon>Aspergillaceae</taxon>
        <taxon>Aspergillus</taxon>
        <taxon>Aspergillus subgen. Fumigati</taxon>
    </lineage>
</organism>
<reference evidence="2 3" key="1">
    <citation type="submission" date="2020-01" db="EMBL/GenBank/DDBJ databases">
        <title>Draft genome sequence of Aspergillus udagawae IFM 46972.</title>
        <authorList>
            <person name="Takahashi H."/>
            <person name="Yaguchi T."/>
        </authorList>
    </citation>
    <scope>NUCLEOTIDE SEQUENCE [LARGE SCALE GENOMIC DNA]</scope>
    <source>
        <strain evidence="2 3">IFM 46972</strain>
    </source>
</reference>
<dbReference type="PROSITE" id="PS50181">
    <property type="entry name" value="FBOX"/>
    <property type="match status" value="1"/>
</dbReference>
<evidence type="ECO:0000313" key="2">
    <source>
        <dbReference type="EMBL" id="GFF38953.1"/>
    </source>
</evidence>
<dbReference type="InterPro" id="IPR001810">
    <property type="entry name" value="F-box_dom"/>
</dbReference>
<accession>A0A8H3NZN3</accession>
<dbReference type="SUPFAM" id="SSF52047">
    <property type="entry name" value="RNI-like"/>
    <property type="match status" value="1"/>
</dbReference>
<name>A0A8H3NZN3_9EURO</name>
<dbReference type="EMBL" id="BLKC01000036">
    <property type="protein sequence ID" value="GFF38953.1"/>
    <property type="molecule type" value="Genomic_DNA"/>
</dbReference>